<keyword evidence="1" id="KW-0175">Coiled coil</keyword>
<organism evidence="2 3">
    <name type="scientific">Coccomyxa viridis</name>
    <dbReference type="NCBI Taxonomy" id="1274662"/>
    <lineage>
        <taxon>Eukaryota</taxon>
        <taxon>Viridiplantae</taxon>
        <taxon>Chlorophyta</taxon>
        <taxon>core chlorophytes</taxon>
        <taxon>Trebouxiophyceae</taxon>
        <taxon>Trebouxiophyceae incertae sedis</taxon>
        <taxon>Coccomyxaceae</taxon>
        <taxon>Coccomyxa</taxon>
    </lineage>
</organism>
<reference evidence="2 3" key="1">
    <citation type="submission" date="2024-06" db="EMBL/GenBank/DDBJ databases">
        <authorList>
            <person name="Kraege A."/>
            <person name="Thomma B."/>
        </authorList>
    </citation>
    <scope>NUCLEOTIDE SEQUENCE [LARGE SCALE GENOMIC DNA]</scope>
</reference>
<sequence>MEGRRFVPAVSILSYGTNLPLDTPVQAKMKALHGSCVQMLTEKCGLALDSIQLVPLPEGTEAVTFCMQDLHPQGESETFDESDGEVDDRLDMLEKINSQLSAELEIMRRQISRQNSQITCFRDKERWLRGEKTQLQQALNAEQRINLMVNETMKKEMQAIKLRGLMDIGKDTVLATVMIYTGYWDDVNMEYWSLQTIKKRWYFFYWHVLKAWHREIIEQNFTPTALRFLEQTWRNRDIAAWNLAAHALNVACWSTRGLLLEGMDEAETNVVKFGARDIYRKVWQLQHSMQHERAVVASHLPAP</sequence>
<dbReference type="Proteomes" id="UP001497392">
    <property type="component" value="Unassembled WGS sequence"/>
</dbReference>
<evidence type="ECO:0000313" key="3">
    <source>
        <dbReference type="Proteomes" id="UP001497392"/>
    </source>
</evidence>
<comment type="caution">
    <text evidence="2">The sequence shown here is derived from an EMBL/GenBank/DDBJ whole genome shotgun (WGS) entry which is preliminary data.</text>
</comment>
<dbReference type="EMBL" id="CAXHTA020000009">
    <property type="protein sequence ID" value="CAL5223661.1"/>
    <property type="molecule type" value="Genomic_DNA"/>
</dbReference>
<gene>
    <name evidence="2" type="primary">g6207</name>
    <name evidence="2" type="ORF">VP750_LOCUS5320</name>
</gene>
<accession>A0ABP1FW54</accession>
<name>A0ABP1FW54_9CHLO</name>
<keyword evidence="3" id="KW-1185">Reference proteome</keyword>
<feature type="coiled-coil region" evidence="1">
    <location>
        <begin position="90"/>
        <end position="117"/>
    </location>
</feature>
<proteinExistence type="predicted"/>
<evidence type="ECO:0000313" key="2">
    <source>
        <dbReference type="EMBL" id="CAL5223661.1"/>
    </source>
</evidence>
<evidence type="ECO:0000256" key="1">
    <source>
        <dbReference type="SAM" id="Coils"/>
    </source>
</evidence>
<protein>
    <submittedName>
        <fullName evidence="2">G6207 protein</fullName>
    </submittedName>
</protein>